<proteinExistence type="predicted"/>
<comment type="caution">
    <text evidence="7">The sequence shown here is derived from an EMBL/GenBank/DDBJ whole genome shotgun (WGS) entry which is preliminary data.</text>
</comment>
<feature type="region of interest" description="Disordered" evidence="5">
    <location>
        <begin position="127"/>
        <end position="149"/>
    </location>
</feature>
<dbReference type="EMBL" id="RSED01000001">
    <property type="protein sequence ID" value="RRS06317.1"/>
    <property type="molecule type" value="Genomic_DNA"/>
</dbReference>
<evidence type="ECO:0000256" key="2">
    <source>
        <dbReference type="ARBA" id="ARBA00022692"/>
    </source>
</evidence>
<dbReference type="NCBIfam" id="TIGR01352">
    <property type="entry name" value="tonB_Cterm"/>
    <property type="match status" value="1"/>
</dbReference>
<dbReference type="Pfam" id="PF03544">
    <property type="entry name" value="TonB_C"/>
    <property type="match status" value="1"/>
</dbReference>
<reference evidence="7 8" key="1">
    <citation type="submission" date="2018-12" db="EMBL/GenBank/DDBJ databases">
        <title>The whole draft genome of Aquabacterium sp. SJQ9.</title>
        <authorList>
            <person name="Sun L."/>
            <person name="Gao X."/>
            <person name="Chen W."/>
            <person name="Huang K."/>
        </authorList>
    </citation>
    <scope>NUCLEOTIDE SEQUENCE [LARGE SCALE GENOMIC DNA]</scope>
    <source>
        <strain evidence="7 8">SJQ9</strain>
    </source>
</reference>
<dbReference type="AlphaFoldDB" id="A0A3R8S5Y4"/>
<dbReference type="Gene3D" id="3.30.1150.10">
    <property type="match status" value="1"/>
</dbReference>
<evidence type="ECO:0000256" key="5">
    <source>
        <dbReference type="SAM" id="MobiDB-lite"/>
    </source>
</evidence>
<dbReference type="PROSITE" id="PS52015">
    <property type="entry name" value="TONB_CTD"/>
    <property type="match status" value="1"/>
</dbReference>
<evidence type="ECO:0000259" key="6">
    <source>
        <dbReference type="PROSITE" id="PS52015"/>
    </source>
</evidence>
<feature type="region of interest" description="Disordered" evidence="5">
    <location>
        <begin position="73"/>
        <end position="97"/>
    </location>
</feature>
<keyword evidence="3" id="KW-1133">Transmembrane helix</keyword>
<dbReference type="OrthoDB" id="9803361at2"/>
<dbReference type="GO" id="GO:0016020">
    <property type="term" value="C:membrane"/>
    <property type="evidence" value="ECO:0007669"/>
    <property type="project" value="UniProtKB-SubCell"/>
</dbReference>
<comment type="subcellular location">
    <subcellularLocation>
        <location evidence="1">Membrane</location>
        <topology evidence="1">Single-pass membrane protein</topology>
    </subcellularLocation>
</comment>
<name>A0A3R8S5Y4_9BURK</name>
<feature type="domain" description="TonB C-terminal" evidence="6">
    <location>
        <begin position="187"/>
        <end position="284"/>
    </location>
</feature>
<evidence type="ECO:0000256" key="3">
    <source>
        <dbReference type="ARBA" id="ARBA00022989"/>
    </source>
</evidence>
<keyword evidence="8" id="KW-1185">Reference proteome</keyword>
<keyword evidence="2" id="KW-0812">Transmembrane</keyword>
<dbReference type="Proteomes" id="UP000269265">
    <property type="component" value="Unassembled WGS sequence"/>
</dbReference>
<evidence type="ECO:0000256" key="1">
    <source>
        <dbReference type="ARBA" id="ARBA00004167"/>
    </source>
</evidence>
<protein>
    <submittedName>
        <fullName evidence="7">TonB family protein</fullName>
    </submittedName>
</protein>
<dbReference type="GO" id="GO:0055085">
    <property type="term" value="P:transmembrane transport"/>
    <property type="evidence" value="ECO:0007669"/>
    <property type="project" value="InterPro"/>
</dbReference>
<evidence type="ECO:0000313" key="7">
    <source>
        <dbReference type="EMBL" id="RRS06317.1"/>
    </source>
</evidence>
<dbReference type="SUPFAM" id="SSF74653">
    <property type="entry name" value="TolA/TonB C-terminal domain"/>
    <property type="match status" value="1"/>
</dbReference>
<accession>A0A3R8S5Y4</accession>
<dbReference type="InterPro" id="IPR006260">
    <property type="entry name" value="TonB/TolA_C"/>
</dbReference>
<evidence type="ECO:0000313" key="8">
    <source>
        <dbReference type="Proteomes" id="UP000269265"/>
    </source>
</evidence>
<dbReference type="RefSeq" id="WP_125241460.1">
    <property type="nucleotide sequence ID" value="NZ_RSED01000001.1"/>
</dbReference>
<evidence type="ECO:0000256" key="4">
    <source>
        <dbReference type="ARBA" id="ARBA00023136"/>
    </source>
</evidence>
<keyword evidence="4" id="KW-0472">Membrane</keyword>
<organism evidence="7 8">
    <name type="scientific">Aquabacterium soli</name>
    <dbReference type="NCBI Taxonomy" id="2493092"/>
    <lineage>
        <taxon>Bacteria</taxon>
        <taxon>Pseudomonadati</taxon>
        <taxon>Pseudomonadota</taxon>
        <taxon>Betaproteobacteria</taxon>
        <taxon>Burkholderiales</taxon>
        <taxon>Aquabacterium</taxon>
    </lineage>
</organism>
<dbReference type="InterPro" id="IPR037682">
    <property type="entry name" value="TonB_C"/>
</dbReference>
<sequence length="296" mass="32609">MPNKLLSALGNFSLLQKTLAVSVALHAALFTVRFVDPEGFNRVFKDTPLEVILVNAASEQKPDKAQALAQANLAGGGDADSGRATSPLPPSPQSELGDSLDAERRMIENMQIEQQRLLTQIQDELAALPPPQPRAPNQASDNRSDREKRRQLTELLAEIDKRIREENARPKKRYLSPATLKSADALYYSQFRTQVERAGTTHFPTESGRKLYGDLVMEVWLDRQGRVVDAIVTRSSGNKRLDKRAAAIVRNAGPFGVVPDDVRAGHDLLLISSRFRFTRDAGMEATTTATQATPTP</sequence>
<gene>
    <name evidence="7" type="ORF">EIP75_01660</name>
</gene>